<keyword evidence="2" id="KW-1185">Reference proteome</keyword>
<dbReference type="Proteomes" id="UP000594014">
    <property type="component" value="Chromosome"/>
</dbReference>
<protein>
    <submittedName>
        <fullName evidence="1">Uncharacterized protein</fullName>
    </submittedName>
</protein>
<dbReference type="EMBL" id="CP042469">
    <property type="protein sequence ID" value="QOX63490.1"/>
    <property type="molecule type" value="Genomic_DNA"/>
</dbReference>
<reference evidence="1" key="1">
    <citation type="submission" date="2019-08" db="EMBL/GenBank/DDBJ databases">
        <title>Genome sequence of Clostridiales bacterium MT110.</title>
        <authorList>
            <person name="Cao J."/>
        </authorList>
    </citation>
    <scope>NUCLEOTIDE SEQUENCE</scope>
    <source>
        <strain evidence="1">MT110</strain>
    </source>
</reference>
<name>A0ACD1AAP1_9FIRM</name>
<evidence type="ECO:0000313" key="2">
    <source>
        <dbReference type="Proteomes" id="UP000594014"/>
    </source>
</evidence>
<evidence type="ECO:0000313" key="1">
    <source>
        <dbReference type="EMBL" id="QOX63490.1"/>
    </source>
</evidence>
<gene>
    <name evidence="1" type="ORF">FRZ06_09070</name>
</gene>
<accession>A0ACD1AAP1</accession>
<organism evidence="1 2">
    <name type="scientific">Anoxybacterium hadale</name>
    <dbReference type="NCBI Taxonomy" id="3408580"/>
    <lineage>
        <taxon>Bacteria</taxon>
        <taxon>Bacillati</taxon>
        <taxon>Bacillota</taxon>
        <taxon>Clostridia</taxon>
        <taxon>Peptostreptococcales</taxon>
        <taxon>Anaerovoracaceae</taxon>
        <taxon>Anoxybacterium</taxon>
    </lineage>
</organism>
<proteinExistence type="predicted"/>
<sequence>MNNTGGMDKNKAIRIDELLEDIHEMETTNLSDGSELLQDQLSEEERERILSKIQTRMKAEAVNGRPSNYEKVRFPGRRKRILLASLAALCVFASTAFAAELFQWDSRISNYFEISDENQGDLSGAGMNVGVKDENGGVTIEAVQTIGDASNMYILLDVTVPEGQVLHPQTGFDMIYLKVEGATGMGYSCDLLPDDDPSDNKGTLLLSMEANSNINDKEIELKFVNLRYYDMESGEMIPDHEGEWILSWKLNYHDVSKNFKVGKDIVVNGETVRVDSVSISPIALNVKISGDYIKKYDSVPPNPSDGDLIEISSVNLKDGTVLTKDDSLGWGTSIDGKAYVINMKMRELLDPEGIDSIVLNDTVFKL</sequence>